<accession>A0A0R3LHU3</accession>
<dbReference type="Proteomes" id="UP000050863">
    <property type="component" value="Unassembled WGS sequence"/>
</dbReference>
<evidence type="ECO:0000259" key="2">
    <source>
        <dbReference type="Pfam" id="PF07589"/>
    </source>
</evidence>
<keyword evidence="1" id="KW-1133">Transmembrane helix</keyword>
<dbReference type="NCBIfam" id="NF035944">
    <property type="entry name" value="PEPxxWA-CTERM"/>
    <property type="match status" value="1"/>
</dbReference>
<dbReference type="AlphaFoldDB" id="A0A0R3LHU3"/>
<sequence>MITAGASNAATIQNFDSGWYTNSGFTAGVTNINVGSSNLSGAVYHNWLAFNLAGLANQNVTSATLTFYGGNGVNTSATSETLGLFDYTGSINALISNSQNNVGIYNDLGNGNSYGTAVVSGGPIQQFSVTLSQAAIAALNAAAHNQSDNRFVIGGSLLSISGPFANEQLFAIFGPQSALAPAAVLNLETSVAAVPEPSTWAMMILGFAGVGFMAYRRRQNGPKRRFARSWRTSNLESRLRAAFRLAHKQLDVSCWPLASFRRDTELGPPSAHIGHRVAIELLYGYAP</sequence>
<feature type="transmembrane region" description="Helical" evidence="1">
    <location>
        <begin position="198"/>
        <end position="215"/>
    </location>
</feature>
<evidence type="ECO:0000313" key="3">
    <source>
        <dbReference type="EMBL" id="KRR07372.1"/>
    </source>
</evidence>
<evidence type="ECO:0000256" key="1">
    <source>
        <dbReference type="SAM" id="Phobius"/>
    </source>
</evidence>
<dbReference type="NCBIfam" id="TIGR02595">
    <property type="entry name" value="PEP_CTERM"/>
    <property type="match status" value="1"/>
</dbReference>
<organism evidence="3 4">
    <name type="scientific">Bradyrhizobium jicamae</name>
    <dbReference type="NCBI Taxonomy" id="280332"/>
    <lineage>
        <taxon>Bacteria</taxon>
        <taxon>Pseudomonadati</taxon>
        <taxon>Pseudomonadota</taxon>
        <taxon>Alphaproteobacteria</taxon>
        <taxon>Hyphomicrobiales</taxon>
        <taxon>Nitrobacteraceae</taxon>
        <taxon>Bradyrhizobium</taxon>
    </lineage>
</organism>
<proteinExistence type="predicted"/>
<name>A0A0R3LHU3_9BRAD</name>
<reference evidence="3 4" key="1">
    <citation type="submission" date="2014-03" db="EMBL/GenBank/DDBJ databases">
        <title>Bradyrhizobium valentinum sp. nov., isolated from effective nodules of Lupinus mariae-josephae, a lupine endemic of basic-lime soils in Eastern Spain.</title>
        <authorList>
            <person name="Duran D."/>
            <person name="Rey L."/>
            <person name="Navarro A."/>
            <person name="Busquets A."/>
            <person name="Imperial J."/>
            <person name="Ruiz-Argueso T."/>
        </authorList>
    </citation>
    <scope>NUCLEOTIDE SEQUENCE [LARGE SCALE GENOMIC DNA]</scope>
    <source>
        <strain evidence="3 4">PAC68</strain>
    </source>
</reference>
<keyword evidence="1" id="KW-0472">Membrane</keyword>
<gene>
    <name evidence="3" type="ORF">CQ12_00895</name>
</gene>
<keyword evidence="4" id="KW-1185">Reference proteome</keyword>
<dbReference type="EMBL" id="LLXZ01000102">
    <property type="protein sequence ID" value="KRR07372.1"/>
    <property type="molecule type" value="Genomic_DNA"/>
</dbReference>
<evidence type="ECO:0000313" key="4">
    <source>
        <dbReference type="Proteomes" id="UP000050863"/>
    </source>
</evidence>
<dbReference type="InterPro" id="IPR013424">
    <property type="entry name" value="Ice-binding_C"/>
</dbReference>
<keyword evidence="1" id="KW-0812">Transmembrane</keyword>
<protein>
    <recommendedName>
        <fullName evidence="2">Ice-binding protein C-terminal domain-containing protein</fullName>
    </recommendedName>
</protein>
<feature type="domain" description="Ice-binding protein C-terminal" evidence="2">
    <location>
        <begin position="193"/>
        <end position="218"/>
    </location>
</feature>
<dbReference type="Pfam" id="PF07589">
    <property type="entry name" value="PEP-CTERM"/>
    <property type="match status" value="1"/>
</dbReference>
<comment type="caution">
    <text evidence="3">The sequence shown here is derived from an EMBL/GenBank/DDBJ whole genome shotgun (WGS) entry which is preliminary data.</text>
</comment>